<reference evidence="4" key="1">
    <citation type="submission" date="2025-08" db="UniProtKB">
        <authorList>
            <consortium name="RefSeq"/>
        </authorList>
    </citation>
    <scope>IDENTIFICATION</scope>
    <source>
        <tissue evidence="4">Silk gland</tissue>
    </source>
</reference>
<organism evidence="3 4">
    <name type="scientific">Bombyx mandarina</name>
    <name type="common">Wild silk moth</name>
    <name type="synonym">Wild silkworm</name>
    <dbReference type="NCBI Taxonomy" id="7092"/>
    <lineage>
        <taxon>Eukaryota</taxon>
        <taxon>Metazoa</taxon>
        <taxon>Ecdysozoa</taxon>
        <taxon>Arthropoda</taxon>
        <taxon>Hexapoda</taxon>
        <taxon>Insecta</taxon>
        <taxon>Pterygota</taxon>
        <taxon>Neoptera</taxon>
        <taxon>Endopterygota</taxon>
        <taxon>Lepidoptera</taxon>
        <taxon>Glossata</taxon>
        <taxon>Ditrysia</taxon>
        <taxon>Bombycoidea</taxon>
        <taxon>Bombycidae</taxon>
        <taxon>Bombycinae</taxon>
        <taxon>Bombyx</taxon>
    </lineage>
</organism>
<dbReference type="OrthoDB" id="10254947at2759"/>
<evidence type="ECO:0000313" key="4">
    <source>
        <dbReference type="RefSeq" id="XP_028038245.1"/>
    </source>
</evidence>
<dbReference type="SUPFAM" id="SSF48403">
    <property type="entry name" value="Ankyrin repeat"/>
    <property type="match status" value="1"/>
</dbReference>
<dbReference type="Proteomes" id="UP000504629">
    <property type="component" value="Unplaced"/>
</dbReference>
<gene>
    <name evidence="4" type="primary">LOC114248990</name>
</gene>
<evidence type="ECO:0000256" key="1">
    <source>
        <dbReference type="ARBA" id="ARBA00022737"/>
    </source>
</evidence>
<dbReference type="KEGG" id="bman:114248990"/>
<proteinExistence type="predicted"/>
<keyword evidence="2" id="KW-0040">ANK repeat</keyword>
<dbReference type="PANTHER" id="PTHR24161">
    <property type="entry name" value="ANK_REP_REGION DOMAIN-CONTAINING PROTEIN-RELATED"/>
    <property type="match status" value="1"/>
</dbReference>
<sequence>MSSKVKNVRPVVILRTGLIKNHKHLKVINNKQFFKTDLIYESNDGDFLRAAGRKVAVINTLNRITNASRTIATFTGSDGVKAANSDGLVKLIGQSNYETVLSALCSVISQELRVRGILALLTTPKKSKDASTQTEKPDLNETSSQTKETFFNIFSKPKPKRARRPIEPYVVKEPQIKKLVIHPEDFYKKNIELSNDNSSDVTGSWSSFATRSTLLKDPLALLNDVDKYIKTPGNDSLSKCNSLENFLDVSDLYDFKTMKSERPIIMNDEHKRKIASSLSYVEWTTCLVRDEDGNLPIHNAVLNDNIKMLKRQCQVLKKKNHSVDIPGNGNWTALKLAILKDQPKCTEVLLSFDADVLLADESDRLPLHHAAEVSSQHLELILEHCKQNARKIYLEEESLWKENIAEYSDDIILDYLLSYMCNACDSEGNTALSIACKRGRHENARLLLRAEPGSANRSAPTGGDTALHSAVAAAVAVFRESGDRIAIENYKKTIEVLVDGDASPSVPNCAGLTVTDMLADADAPDLSALLAAALSSRRLGAARCPPGPYMLLRGQDGRLDVAHVASRQPARAPAARDRGLPTEPKTKIIENVLVNLGSSIGNVKVRNVCRGSDARNIRITAKRSGSARGEAAGKKTKL</sequence>
<dbReference type="PANTHER" id="PTHR24161:SF124">
    <property type="entry name" value="TRANSIENT RECEPTOR POTENTIAL CHANNEL PYREXIA"/>
    <property type="match status" value="1"/>
</dbReference>
<dbReference type="RefSeq" id="XP_028038245.1">
    <property type="nucleotide sequence ID" value="XM_028182444.1"/>
</dbReference>
<protein>
    <submittedName>
        <fullName evidence="4">Uncharacterized protein LOC114248990</fullName>
    </submittedName>
</protein>
<keyword evidence="1" id="KW-0677">Repeat</keyword>
<dbReference type="GeneID" id="114248990"/>
<accession>A0A6J2K8F3</accession>
<keyword evidence="3" id="KW-1185">Reference proteome</keyword>
<dbReference type="InterPro" id="IPR036770">
    <property type="entry name" value="Ankyrin_rpt-contain_sf"/>
</dbReference>
<dbReference type="Pfam" id="PF12796">
    <property type="entry name" value="Ank_2"/>
    <property type="match status" value="1"/>
</dbReference>
<name>A0A6J2K8F3_BOMMA</name>
<evidence type="ECO:0000313" key="3">
    <source>
        <dbReference type="Proteomes" id="UP000504629"/>
    </source>
</evidence>
<evidence type="ECO:0000256" key="2">
    <source>
        <dbReference type="ARBA" id="ARBA00023043"/>
    </source>
</evidence>
<dbReference type="SMART" id="SM00248">
    <property type="entry name" value="ANK"/>
    <property type="match status" value="5"/>
</dbReference>
<dbReference type="Gene3D" id="1.25.40.20">
    <property type="entry name" value="Ankyrin repeat-containing domain"/>
    <property type="match status" value="1"/>
</dbReference>
<dbReference type="InterPro" id="IPR002110">
    <property type="entry name" value="Ankyrin_rpt"/>
</dbReference>
<dbReference type="AlphaFoldDB" id="A0A6J2K8F3"/>